<dbReference type="Pfam" id="PF00646">
    <property type="entry name" value="F-box"/>
    <property type="match status" value="1"/>
</dbReference>
<evidence type="ECO:0000259" key="2">
    <source>
        <dbReference type="PROSITE" id="PS50181"/>
    </source>
</evidence>
<protein>
    <recommendedName>
        <fullName evidence="2">F-box domain-containing protein</fullName>
    </recommendedName>
</protein>
<feature type="region of interest" description="Disordered" evidence="1">
    <location>
        <begin position="391"/>
        <end position="419"/>
    </location>
</feature>
<accession>A0AAE0MP77</accession>
<feature type="domain" description="F-box" evidence="2">
    <location>
        <begin position="1"/>
        <end position="53"/>
    </location>
</feature>
<evidence type="ECO:0000313" key="3">
    <source>
        <dbReference type="EMBL" id="KAK3338344.1"/>
    </source>
</evidence>
<reference evidence="3" key="1">
    <citation type="journal article" date="2023" name="Mol. Phylogenet. Evol.">
        <title>Genome-scale phylogeny and comparative genomics of the fungal order Sordariales.</title>
        <authorList>
            <person name="Hensen N."/>
            <person name="Bonometti L."/>
            <person name="Westerberg I."/>
            <person name="Brannstrom I.O."/>
            <person name="Guillou S."/>
            <person name="Cros-Aarteil S."/>
            <person name="Calhoun S."/>
            <person name="Haridas S."/>
            <person name="Kuo A."/>
            <person name="Mondo S."/>
            <person name="Pangilinan J."/>
            <person name="Riley R."/>
            <person name="LaButti K."/>
            <person name="Andreopoulos B."/>
            <person name="Lipzen A."/>
            <person name="Chen C."/>
            <person name="Yan M."/>
            <person name="Daum C."/>
            <person name="Ng V."/>
            <person name="Clum A."/>
            <person name="Steindorff A."/>
            <person name="Ohm R.A."/>
            <person name="Martin F."/>
            <person name="Silar P."/>
            <person name="Natvig D.O."/>
            <person name="Lalanne C."/>
            <person name="Gautier V."/>
            <person name="Ament-Velasquez S.L."/>
            <person name="Kruys A."/>
            <person name="Hutchinson M.I."/>
            <person name="Powell A.J."/>
            <person name="Barry K."/>
            <person name="Miller A.N."/>
            <person name="Grigoriev I.V."/>
            <person name="Debuchy R."/>
            <person name="Gladieux P."/>
            <person name="Hiltunen Thoren M."/>
            <person name="Johannesson H."/>
        </authorList>
    </citation>
    <scope>NUCLEOTIDE SEQUENCE</scope>
    <source>
        <strain evidence="3">CBS 560.94</strain>
    </source>
</reference>
<dbReference type="EMBL" id="JAUEPP010000008">
    <property type="protein sequence ID" value="KAK3338344.1"/>
    <property type="molecule type" value="Genomic_DNA"/>
</dbReference>
<feature type="region of interest" description="Disordered" evidence="1">
    <location>
        <begin position="112"/>
        <end position="137"/>
    </location>
</feature>
<gene>
    <name evidence="3" type="ORF">B0H65DRAFT_434123</name>
</gene>
<dbReference type="InterPro" id="IPR001810">
    <property type="entry name" value="F-box_dom"/>
</dbReference>
<evidence type="ECO:0000256" key="1">
    <source>
        <dbReference type="SAM" id="MobiDB-lite"/>
    </source>
</evidence>
<organism evidence="3 4">
    <name type="scientific">Neurospora tetraspora</name>
    <dbReference type="NCBI Taxonomy" id="94610"/>
    <lineage>
        <taxon>Eukaryota</taxon>
        <taxon>Fungi</taxon>
        <taxon>Dikarya</taxon>
        <taxon>Ascomycota</taxon>
        <taxon>Pezizomycotina</taxon>
        <taxon>Sordariomycetes</taxon>
        <taxon>Sordariomycetidae</taxon>
        <taxon>Sordariales</taxon>
        <taxon>Sordariaceae</taxon>
        <taxon>Neurospora</taxon>
    </lineage>
</organism>
<evidence type="ECO:0000313" key="4">
    <source>
        <dbReference type="Proteomes" id="UP001278500"/>
    </source>
</evidence>
<proteinExistence type="predicted"/>
<comment type="caution">
    <text evidence="3">The sequence shown here is derived from an EMBL/GenBank/DDBJ whole genome shotgun (WGS) entry which is preliminary data.</text>
</comment>
<dbReference type="AlphaFoldDB" id="A0AAE0MP77"/>
<name>A0AAE0MP77_9PEZI</name>
<reference evidence="3" key="2">
    <citation type="submission" date="2023-06" db="EMBL/GenBank/DDBJ databases">
        <authorList>
            <consortium name="Lawrence Berkeley National Laboratory"/>
            <person name="Haridas S."/>
            <person name="Hensen N."/>
            <person name="Bonometti L."/>
            <person name="Westerberg I."/>
            <person name="Brannstrom I.O."/>
            <person name="Guillou S."/>
            <person name="Cros-Aarteil S."/>
            <person name="Calhoun S."/>
            <person name="Kuo A."/>
            <person name="Mondo S."/>
            <person name="Pangilinan J."/>
            <person name="Riley R."/>
            <person name="Labutti K."/>
            <person name="Andreopoulos B."/>
            <person name="Lipzen A."/>
            <person name="Chen C."/>
            <person name="Yanf M."/>
            <person name="Daum C."/>
            <person name="Ng V."/>
            <person name="Clum A."/>
            <person name="Steindorff A."/>
            <person name="Ohm R."/>
            <person name="Martin F."/>
            <person name="Silar P."/>
            <person name="Natvig D."/>
            <person name="Lalanne C."/>
            <person name="Gautier V."/>
            <person name="Ament-Velasquez S.L."/>
            <person name="Kruys A."/>
            <person name="Hutchinson M.I."/>
            <person name="Powell A.J."/>
            <person name="Barry K."/>
            <person name="Miller A.N."/>
            <person name="Grigoriev I.V."/>
            <person name="Debuchy R."/>
            <person name="Gladieux P."/>
            <person name="Thoren M.H."/>
            <person name="Johannesson H."/>
        </authorList>
    </citation>
    <scope>NUCLEOTIDE SEQUENCE</scope>
    <source>
        <strain evidence="3">CBS 560.94</strain>
    </source>
</reference>
<keyword evidence="4" id="KW-1185">Reference proteome</keyword>
<dbReference type="GeneID" id="87862265"/>
<dbReference type="RefSeq" id="XP_062677795.1">
    <property type="nucleotide sequence ID" value="XM_062825111.1"/>
</dbReference>
<sequence length="612" mass="68393">MVLLTQLPSEIINNIFGYVAPDDLPSIRSICRRLRGHVKGNAVLHRDIYYRYLDEPPEDVDWEQSLNDLVKLRRLCGREYSNLEISCPNIHMPKMAFVHHAVTKLLKAIPPSSSLSTRGGGSEHSTQQPVSSSYPPSRNAAILSHLFSKESVRNAFLQGSQLYERAHCFDYLPIPMRTIIDLERSRYIRIPVYIEYQQQSAKMHCLFGVGVQAPATLTLPNNPALSSSLNLNPYPPPTPGTNVHATPPSPPLPTRDGQIRSAFFGRTSLVPRLYPYAVSKVYDLREYTIRTKWGPFRADGSGKVDWEKMEAILLVLRTNIKLKELDRIPMVGNVWNTPFAGCWEGSLCELPRTGSNSRDGDGQGGQGPMGVGSGYGGWFLWGNTHEDWDSDIANDGAVDDMEEEDGDSEDGDLEEEEDDRDVHLEMADPYGVSGVWLRVVCFLDYTDFFSFNFPDDSMPCPESMPRPPLDVGEATKLLMMKINVTRIIYPEPGTGHPEINGKIWPIVHWKGYARSFDGSPGEARLTWGLRGVVQMTPEGEVRWTTSSLYDGEERWRSEGIQIGGIKSARGVIGNWFDKDYNPHGPCGPTAFWKISDLEAARPRGGHGGQQGP</sequence>
<feature type="compositionally biased region" description="Polar residues" evidence="1">
    <location>
        <begin position="112"/>
        <end position="136"/>
    </location>
</feature>
<dbReference type="InterPro" id="IPR036047">
    <property type="entry name" value="F-box-like_dom_sf"/>
</dbReference>
<dbReference type="SMART" id="SM00256">
    <property type="entry name" value="FBOX"/>
    <property type="match status" value="1"/>
</dbReference>
<dbReference type="Proteomes" id="UP001278500">
    <property type="component" value="Unassembled WGS sequence"/>
</dbReference>
<dbReference type="PROSITE" id="PS50181">
    <property type="entry name" value="FBOX"/>
    <property type="match status" value="1"/>
</dbReference>
<dbReference type="SUPFAM" id="SSF81383">
    <property type="entry name" value="F-box domain"/>
    <property type="match status" value="1"/>
</dbReference>